<accession>A0ABP0FV17</accession>
<feature type="signal peptide" evidence="1">
    <location>
        <begin position="1"/>
        <end position="32"/>
    </location>
</feature>
<proteinExistence type="predicted"/>
<dbReference type="EMBL" id="CAWYQH010000097">
    <property type="protein sequence ID" value="CAK8683471.1"/>
    <property type="molecule type" value="Genomic_DNA"/>
</dbReference>
<organism evidence="2 3">
    <name type="scientific">Clavelina lepadiformis</name>
    <name type="common">Light-bulb sea squirt</name>
    <name type="synonym">Ascidia lepadiformis</name>
    <dbReference type="NCBI Taxonomy" id="159417"/>
    <lineage>
        <taxon>Eukaryota</taxon>
        <taxon>Metazoa</taxon>
        <taxon>Chordata</taxon>
        <taxon>Tunicata</taxon>
        <taxon>Ascidiacea</taxon>
        <taxon>Aplousobranchia</taxon>
        <taxon>Clavelinidae</taxon>
        <taxon>Clavelina</taxon>
    </lineage>
</organism>
<evidence type="ECO:0000256" key="1">
    <source>
        <dbReference type="SAM" id="SignalP"/>
    </source>
</evidence>
<reference evidence="2 3" key="1">
    <citation type="submission" date="2024-02" db="EMBL/GenBank/DDBJ databases">
        <authorList>
            <person name="Daric V."/>
            <person name="Darras S."/>
        </authorList>
    </citation>
    <scope>NUCLEOTIDE SEQUENCE [LARGE SCALE GENOMIC DNA]</scope>
</reference>
<sequence length="192" mass="22499">MHRMKTGFTMLLSLLAIFYFMLMFCPIAPIHGNPIHKRRNLFEFHSSLEGPKSSDIDNIPVNSLSPYYENGGQSKESVDLENFVKSKLLDYMLPRDLYEPFLDQENTFSPNLVKKQDGYPYRSYQTWANKPLQINQESGSFNPYLAALMPPASKRESTMLYNNMFANSRRHRYWQLQQQILQSLINSKKRKS</sequence>
<evidence type="ECO:0000313" key="3">
    <source>
        <dbReference type="Proteomes" id="UP001642483"/>
    </source>
</evidence>
<keyword evidence="3" id="KW-1185">Reference proteome</keyword>
<name>A0ABP0FV17_CLALP</name>
<keyword evidence="1" id="KW-0732">Signal</keyword>
<protein>
    <submittedName>
        <fullName evidence="2">Uncharacterized protein</fullName>
    </submittedName>
</protein>
<comment type="caution">
    <text evidence="2">The sequence shown here is derived from an EMBL/GenBank/DDBJ whole genome shotgun (WGS) entry which is preliminary data.</text>
</comment>
<feature type="chain" id="PRO_5045549101" evidence="1">
    <location>
        <begin position="33"/>
        <end position="192"/>
    </location>
</feature>
<dbReference type="Proteomes" id="UP001642483">
    <property type="component" value="Unassembled WGS sequence"/>
</dbReference>
<evidence type="ECO:0000313" key="2">
    <source>
        <dbReference type="EMBL" id="CAK8683471.1"/>
    </source>
</evidence>
<gene>
    <name evidence="2" type="ORF">CVLEPA_LOCUS14543</name>
</gene>